<dbReference type="RefSeq" id="WP_050131746.1">
    <property type="nucleotide sequence ID" value="NZ_CPYS01000009.1"/>
</dbReference>
<organism evidence="1 2">
    <name type="scientific">Yersinia enterocolitica</name>
    <dbReference type="NCBI Taxonomy" id="630"/>
    <lineage>
        <taxon>Bacteria</taxon>
        <taxon>Pseudomonadati</taxon>
        <taxon>Pseudomonadota</taxon>
        <taxon>Gammaproteobacteria</taxon>
        <taxon>Enterobacterales</taxon>
        <taxon>Yersiniaceae</taxon>
        <taxon>Yersinia</taxon>
    </lineage>
</organism>
<proteinExistence type="predicted"/>
<dbReference type="Proteomes" id="UP000041356">
    <property type="component" value="Unassembled WGS sequence"/>
</dbReference>
<reference evidence="1 2" key="1">
    <citation type="submission" date="2015-03" db="EMBL/GenBank/DDBJ databases">
        <authorList>
            <consortium name="Pathogen Informatics"/>
            <person name="Murphy D."/>
        </authorList>
    </citation>
    <scope>NUCLEOTIDE SEQUENCE [LARGE SCALE GENOMIC DNA]</scope>
    <source>
        <strain evidence="1 2">IP27818</strain>
    </source>
</reference>
<accession>A0A9P1V923</accession>
<gene>
    <name evidence="1" type="ORF">ERS137939_03240</name>
</gene>
<dbReference type="EMBL" id="CPZF01000009">
    <property type="protein sequence ID" value="CNG10426.1"/>
    <property type="molecule type" value="Genomic_DNA"/>
</dbReference>
<sequence>MTSKPTEEEIVQVWMVTYIHSCGGGRFLNYRTDNQPPSHLDIESMEEKISKKNGLKSITVSGIYRLADCKLSEVNNG</sequence>
<evidence type="ECO:0000313" key="2">
    <source>
        <dbReference type="Proteomes" id="UP000041356"/>
    </source>
</evidence>
<evidence type="ECO:0000313" key="1">
    <source>
        <dbReference type="EMBL" id="CNG10426.1"/>
    </source>
</evidence>
<dbReference type="AlphaFoldDB" id="A0A9P1V923"/>
<protein>
    <submittedName>
        <fullName evidence="1">Uncharacterized protein</fullName>
    </submittedName>
</protein>
<name>A0A9P1V923_YEREN</name>
<comment type="caution">
    <text evidence="1">The sequence shown here is derived from an EMBL/GenBank/DDBJ whole genome shotgun (WGS) entry which is preliminary data.</text>
</comment>